<proteinExistence type="predicted"/>
<reference evidence="1" key="1">
    <citation type="journal article" date="2014" name="Int. J. Syst. Evol. Microbiol.">
        <title>Complete genome sequence of Corynebacterium casei LMG S-19264T (=DSM 44701T), isolated from a smear-ripened cheese.</title>
        <authorList>
            <consortium name="US DOE Joint Genome Institute (JGI-PGF)"/>
            <person name="Walter F."/>
            <person name="Albersmeier A."/>
            <person name="Kalinowski J."/>
            <person name="Ruckert C."/>
        </authorList>
    </citation>
    <scope>NUCLEOTIDE SEQUENCE</scope>
    <source>
        <strain evidence="1">CGMCC 4.7368</strain>
    </source>
</reference>
<evidence type="ECO:0000313" key="2">
    <source>
        <dbReference type="Proteomes" id="UP000646523"/>
    </source>
</evidence>
<sequence>MAGPEGAMWNPDSLNKGSKAIEGIAGAVSELIITNDRIYDRRAPRPSDQRDPIPHHYKLFYADGLAVEVNAAAKAVLDALRNLRSQVTWGSDGLARMAKKETAVEDHNLAAAYGKLEKKLDRPEGETS</sequence>
<keyword evidence="2" id="KW-1185">Reference proteome</keyword>
<dbReference type="AlphaFoldDB" id="A0A917YU34"/>
<dbReference type="Proteomes" id="UP000646523">
    <property type="component" value="Unassembled WGS sequence"/>
</dbReference>
<name>A0A917YU34_9ACTN</name>
<evidence type="ECO:0000313" key="1">
    <source>
        <dbReference type="EMBL" id="GGO67030.1"/>
    </source>
</evidence>
<organism evidence="1 2">
    <name type="scientific">Nonomuraea cavernae</name>
    <dbReference type="NCBI Taxonomy" id="2045107"/>
    <lineage>
        <taxon>Bacteria</taxon>
        <taxon>Bacillati</taxon>
        <taxon>Actinomycetota</taxon>
        <taxon>Actinomycetes</taxon>
        <taxon>Streptosporangiales</taxon>
        <taxon>Streptosporangiaceae</taxon>
        <taxon>Nonomuraea</taxon>
    </lineage>
</organism>
<dbReference type="EMBL" id="BMNH01000004">
    <property type="protein sequence ID" value="GGO67030.1"/>
    <property type="molecule type" value="Genomic_DNA"/>
</dbReference>
<dbReference type="RefSeq" id="WP_189123945.1">
    <property type="nucleotide sequence ID" value="NZ_BMNH01000004.1"/>
</dbReference>
<reference evidence="1" key="2">
    <citation type="submission" date="2020-09" db="EMBL/GenBank/DDBJ databases">
        <authorList>
            <person name="Sun Q."/>
            <person name="Zhou Y."/>
        </authorList>
    </citation>
    <scope>NUCLEOTIDE SEQUENCE</scope>
    <source>
        <strain evidence="1">CGMCC 4.7368</strain>
    </source>
</reference>
<accession>A0A917YU34</accession>
<protein>
    <submittedName>
        <fullName evidence="1">Uncharacterized protein</fullName>
    </submittedName>
</protein>
<gene>
    <name evidence="1" type="ORF">GCM10012289_22540</name>
</gene>
<comment type="caution">
    <text evidence="1">The sequence shown here is derived from an EMBL/GenBank/DDBJ whole genome shotgun (WGS) entry which is preliminary data.</text>
</comment>